<proteinExistence type="inferred from homology"/>
<dbReference type="Pfam" id="PF03658">
    <property type="entry name" value="Ub-RnfH"/>
    <property type="match status" value="1"/>
</dbReference>
<dbReference type="Proteomes" id="UP000199657">
    <property type="component" value="Unassembled WGS sequence"/>
</dbReference>
<dbReference type="InterPro" id="IPR037021">
    <property type="entry name" value="RnfH_sf"/>
</dbReference>
<dbReference type="AlphaFoldDB" id="A0A1H8QN01"/>
<organism evidence="3 4">
    <name type="scientific">Aquisalimonas asiatica</name>
    <dbReference type="NCBI Taxonomy" id="406100"/>
    <lineage>
        <taxon>Bacteria</taxon>
        <taxon>Pseudomonadati</taxon>
        <taxon>Pseudomonadota</taxon>
        <taxon>Gammaproteobacteria</taxon>
        <taxon>Chromatiales</taxon>
        <taxon>Ectothiorhodospiraceae</taxon>
        <taxon>Aquisalimonas</taxon>
    </lineage>
</organism>
<dbReference type="PANTHER" id="PTHR37483">
    <property type="entry name" value="UPF0125 PROTEIN RATB"/>
    <property type="match status" value="1"/>
</dbReference>
<dbReference type="InterPro" id="IPR005346">
    <property type="entry name" value="RnfH"/>
</dbReference>
<dbReference type="OrthoDB" id="9796575at2"/>
<dbReference type="SUPFAM" id="SSF54285">
    <property type="entry name" value="MoaD/ThiS"/>
    <property type="match status" value="1"/>
</dbReference>
<evidence type="ECO:0000256" key="2">
    <source>
        <dbReference type="HAMAP-Rule" id="MF_00460"/>
    </source>
</evidence>
<comment type="similarity">
    <text evidence="1 2">Belongs to the UPF0125 (RnfH) family.</text>
</comment>
<dbReference type="STRING" id="406100.SAMN04488052_101658"/>
<reference evidence="3 4" key="1">
    <citation type="submission" date="2016-10" db="EMBL/GenBank/DDBJ databases">
        <authorList>
            <person name="de Groot N.N."/>
        </authorList>
    </citation>
    <scope>NUCLEOTIDE SEQUENCE [LARGE SCALE GENOMIC DNA]</scope>
    <source>
        <strain evidence="3 4">CGMCC 1.6291</strain>
    </source>
</reference>
<evidence type="ECO:0000313" key="4">
    <source>
        <dbReference type="Proteomes" id="UP000199657"/>
    </source>
</evidence>
<gene>
    <name evidence="3" type="ORF">SAMN04488052_101658</name>
</gene>
<dbReference type="PANTHER" id="PTHR37483:SF1">
    <property type="entry name" value="UPF0125 PROTEIN RATB"/>
    <property type="match status" value="1"/>
</dbReference>
<dbReference type="RefSeq" id="WP_091639875.1">
    <property type="nucleotide sequence ID" value="NZ_FOEG01000001.1"/>
</dbReference>
<sequence length="96" mass="10454">MAAGDSIAIQVAYARPERQCVLDLSVPAGTTAREAVQASGITDLFGEIDARSAPIGIYGRAVEDAQPLREGDRVEIYRPLVIDPKEARRQRAHIPR</sequence>
<dbReference type="Gene3D" id="3.10.20.280">
    <property type="entry name" value="RnfH-like"/>
    <property type="match status" value="1"/>
</dbReference>
<name>A0A1H8QN01_9GAMM</name>
<accession>A0A1H8QN01</accession>
<evidence type="ECO:0000313" key="3">
    <source>
        <dbReference type="EMBL" id="SEO55264.1"/>
    </source>
</evidence>
<evidence type="ECO:0000256" key="1">
    <source>
        <dbReference type="ARBA" id="ARBA00010645"/>
    </source>
</evidence>
<dbReference type="InterPro" id="IPR016155">
    <property type="entry name" value="Mopterin_synth/thiamin_S_b"/>
</dbReference>
<dbReference type="HAMAP" id="MF_00460">
    <property type="entry name" value="UPF0125_RnfH"/>
    <property type="match status" value="1"/>
</dbReference>
<protein>
    <recommendedName>
        <fullName evidence="2">UPF0125 protein SAMN04488052_101658</fullName>
    </recommendedName>
</protein>
<dbReference type="EMBL" id="FOEG01000001">
    <property type="protein sequence ID" value="SEO55264.1"/>
    <property type="molecule type" value="Genomic_DNA"/>
</dbReference>
<keyword evidence="4" id="KW-1185">Reference proteome</keyword>
<dbReference type="NCBIfam" id="NF002490">
    <property type="entry name" value="PRK01777.1"/>
    <property type="match status" value="1"/>
</dbReference>